<dbReference type="Pfam" id="PF05028">
    <property type="entry name" value="PARG_cat_C"/>
    <property type="match status" value="1"/>
</dbReference>
<accession>A0A2C6L0P3</accession>
<proteinExistence type="inferred from homology"/>
<dbReference type="InterPro" id="IPR007724">
    <property type="entry name" value="Poly_GlycHdrlase"/>
</dbReference>
<evidence type="ECO:0000256" key="4">
    <source>
        <dbReference type="PIRSR" id="PIRSR607724-1"/>
    </source>
</evidence>
<dbReference type="GO" id="GO:0005975">
    <property type="term" value="P:carbohydrate metabolic process"/>
    <property type="evidence" value="ECO:0007669"/>
    <property type="project" value="InterPro"/>
</dbReference>
<dbReference type="Proteomes" id="UP000221165">
    <property type="component" value="Unassembled WGS sequence"/>
</dbReference>
<evidence type="ECO:0000313" key="9">
    <source>
        <dbReference type="Proteomes" id="UP000221165"/>
    </source>
</evidence>
<feature type="domain" description="PARG catalytic Macro" evidence="6">
    <location>
        <begin position="287"/>
        <end position="505"/>
    </location>
</feature>
<feature type="domain" description="PARG helical" evidence="7">
    <location>
        <begin position="113"/>
        <end position="214"/>
    </location>
</feature>
<reference evidence="8 9" key="1">
    <citation type="journal article" date="2017" name="Int. J. Parasitol.">
        <title>The genome of the protozoan parasite Cystoisospora suis and a reverse vaccinology approach to identify vaccine candidates.</title>
        <authorList>
            <person name="Palmieri N."/>
            <person name="Shrestha A."/>
            <person name="Ruttkowski B."/>
            <person name="Beck T."/>
            <person name="Vogl C."/>
            <person name="Tomley F."/>
            <person name="Blake D.P."/>
            <person name="Joachim A."/>
        </authorList>
    </citation>
    <scope>NUCLEOTIDE SEQUENCE [LARGE SCALE GENOMIC DNA]</scope>
    <source>
        <strain evidence="8 9">Wien I</strain>
    </source>
</reference>
<dbReference type="GO" id="GO:0006282">
    <property type="term" value="P:regulation of DNA repair"/>
    <property type="evidence" value="ECO:0007669"/>
    <property type="project" value="InterPro"/>
</dbReference>
<keyword evidence="5" id="KW-0732">Signal</keyword>
<dbReference type="PANTHER" id="PTHR12837:SF0">
    <property type="entry name" value="POLY(ADP-RIBOSE) GLYCOHYDROLASE"/>
    <property type="match status" value="1"/>
</dbReference>
<dbReference type="EC" id="3.2.1.143" evidence="2"/>
<evidence type="ECO:0000256" key="2">
    <source>
        <dbReference type="ARBA" id="ARBA00012255"/>
    </source>
</evidence>
<dbReference type="GO" id="GO:0005737">
    <property type="term" value="C:cytoplasm"/>
    <property type="evidence" value="ECO:0007669"/>
    <property type="project" value="TreeGrafter"/>
</dbReference>
<feature type="chain" id="PRO_5012293392" description="poly(ADP-ribose) glycohydrolase" evidence="5">
    <location>
        <begin position="23"/>
        <end position="550"/>
    </location>
</feature>
<evidence type="ECO:0000256" key="1">
    <source>
        <dbReference type="ARBA" id="ARBA00009545"/>
    </source>
</evidence>
<comment type="caution">
    <text evidence="8">The sequence shown here is derived from an EMBL/GenBank/DDBJ whole genome shotgun (WGS) entry which is preliminary data.</text>
</comment>
<evidence type="ECO:0000259" key="7">
    <source>
        <dbReference type="Pfam" id="PF20811"/>
    </source>
</evidence>
<name>A0A2C6L0P3_9APIC</name>
<evidence type="ECO:0000256" key="3">
    <source>
        <dbReference type="ARBA" id="ARBA00022801"/>
    </source>
</evidence>
<evidence type="ECO:0000259" key="6">
    <source>
        <dbReference type="Pfam" id="PF05028"/>
    </source>
</evidence>
<keyword evidence="9" id="KW-1185">Reference proteome</keyword>
<protein>
    <recommendedName>
        <fullName evidence="2">poly(ADP-ribose) glycohydrolase</fullName>
        <ecNumber evidence="2">3.2.1.143</ecNumber>
    </recommendedName>
</protein>
<dbReference type="EMBL" id="MIGC01002220">
    <property type="protein sequence ID" value="PHJ21476.1"/>
    <property type="molecule type" value="Genomic_DNA"/>
</dbReference>
<dbReference type="InterPro" id="IPR046372">
    <property type="entry name" value="PARG_cat_C"/>
</dbReference>
<dbReference type="OrthoDB" id="329157at2759"/>
<dbReference type="GeneID" id="94428080"/>
<dbReference type="PANTHER" id="PTHR12837">
    <property type="entry name" value="POLY ADP-RIBOSE GLYCOHYDROLASE"/>
    <property type="match status" value="1"/>
</dbReference>
<comment type="similarity">
    <text evidence="1">Belongs to the poly(ADP-ribose) glycohydrolase family.</text>
</comment>
<feature type="active site" evidence="4">
    <location>
        <position position="335"/>
    </location>
</feature>
<evidence type="ECO:0000256" key="5">
    <source>
        <dbReference type="SAM" id="SignalP"/>
    </source>
</evidence>
<dbReference type="GO" id="GO:0004649">
    <property type="term" value="F:poly(ADP-ribose) glycohydrolase activity"/>
    <property type="evidence" value="ECO:0007669"/>
    <property type="project" value="UniProtKB-EC"/>
</dbReference>
<sequence length="550" mass="61537">MTNFRAAFTVLAVAMLSLGTSSHPMGDPTSMHSGEYFASRCPDAPCTVLRVPVEHRWQSVKALLHDVAVGKGPVNADQLSVLHRRLLYLSGNWRTDKTVRQEDLLKHLSKRPGSFFHADLPFMASVVSHLEDLFPAGLMHLTPRNPQIHLRKIQVYALLAAAFLGVIPHNQRDLLARHPRSFTLHLNKLDMFFRGFMERAPKFEALLTYFSIMRERLEGCWSQMVETSSFSKASCSQSCSCSSAEKGERLAASDELIGFYRHTTEATVFTWLNGYPVVTAPAVTAESIATSSALLQRFDVLDVGDITESDDNLQVDFADRYLGGLSMFSDHIAQEELLFVVYPELHVVMLFSDVMKTTEAVVIKGVERFVFFEGYEHTFRITSAAGPWSSLPQGKHYSVQGVVPLDKLGRRNVTVVAIDAIEFHRPSDQYDEDKVNRELVKAAVGFKGDPYEAIVSDTVGMVATGLWGCGVFGGDAQLKSLLQWLAASAAGRPLKFYTFGRQSLRHMPEYVAKLQEKYRTVRRLYEAIQMALKSRVNSQAASWSLWNALL</sequence>
<dbReference type="VEuPathDB" id="ToxoDB:CSUI_004684"/>
<dbReference type="AlphaFoldDB" id="A0A2C6L0P3"/>
<feature type="signal peptide" evidence="5">
    <location>
        <begin position="1"/>
        <end position="22"/>
    </location>
</feature>
<dbReference type="GO" id="GO:0009225">
    <property type="term" value="P:nucleotide-sugar metabolic process"/>
    <property type="evidence" value="ECO:0007669"/>
    <property type="project" value="TreeGrafter"/>
</dbReference>
<keyword evidence="3 8" id="KW-0378">Hydrolase</keyword>
<organism evidence="8 9">
    <name type="scientific">Cystoisospora suis</name>
    <dbReference type="NCBI Taxonomy" id="483139"/>
    <lineage>
        <taxon>Eukaryota</taxon>
        <taxon>Sar</taxon>
        <taxon>Alveolata</taxon>
        <taxon>Apicomplexa</taxon>
        <taxon>Conoidasida</taxon>
        <taxon>Coccidia</taxon>
        <taxon>Eucoccidiorida</taxon>
        <taxon>Eimeriorina</taxon>
        <taxon>Sarcocystidae</taxon>
        <taxon>Cystoisospora</taxon>
    </lineage>
</organism>
<dbReference type="GO" id="GO:0005634">
    <property type="term" value="C:nucleus"/>
    <property type="evidence" value="ECO:0007669"/>
    <property type="project" value="TreeGrafter"/>
</dbReference>
<feature type="active site" evidence="4">
    <location>
        <position position="316"/>
    </location>
</feature>
<dbReference type="RefSeq" id="XP_067923158.1">
    <property type="nucleotide sequence ID" value="XM_068064869.1"/>
</dbReference>
<dbReference type="Pfam" id="PF20811">
    <property type="entry name" value="PARG_cat_N"/>
    <property type="match status" value="1"/>
</dbReference>
<dbReference type="GO" id="GO:1990966">
    <property type="term" value="P:ATP generation from poly-ADP-D-ribose"/>
    <property type="evidence" value="ECO:0007669"/>
    <property type="project" value="TreeGrafter"/>
</dbReference>
<feature type="active site" evidence="4">
    <location>
        <position position="336"/>
    </location>
</feature>
<dbReference type="InterPro" id="IPR048362">
    <property type="entry name" value="PARG_helical"/>
</dbReference>
<gene>
    <name evidence="8" type="ORF">CSUI_004684</name>
</gene>
<evidence type="ECO:0000313" key="8">
    <source>
        <dbReference type="EMBL" id="PHJ21476.1"/>
    </source>
</evidence>